<accession>A0A2P4WZ70</accession>
<keyword evidence="3" id="KW-1185">Reference proteome</keyword>
<evidence type="ECO:0000256" key="1">
    <source>
        <dbReference type="SAM" id="MobiDB-lite"/>
    </source>
</evidence>
<protein>
    <submittedName>
        <fullName evidence="2">Uncharacterized protein</fullName>
    </submittedName>
</protein>
<name>A0A2P4WZ70_9STRA</name>
<proteinExistence type="predicted"/>
<evidence type="ECO:0000313" key="2">
    <source>
        <dbReference type="EMBL" id="POM58603.1"/>
    </source>
</evidence>
<dbReference type="AlphaFoldDB" id="A0A2P4WZ70"/>
<evidence type="ECO:0000313" key="3">
    <source>
        <dbReference type="Proteomes" id="UP000237271"/>
    </source>
</evidence>
<gene>
    <name evidence="2" type="ORF">PHPALM_36729</name>
</gene>
<dbReference type="EMBL" id="NCKW01020196">
    <property type="protein sequence ID" value="POM58603.1"/>
    <property type="molecule type" value="Genomic_DNA"/>
</dbReference>
<organism evidence="2 3">
    <name type="scientific">Phytophthora palmivora</name>
    <dbReference type="NCBI Taxonomy" id="4796"/>
    <lineage>
        <taxon>Eukaryota</taxon>
        <taxon>Sar</taxon>
        <taxon>Stramenopiles</taxon>
        <taxon>Oomycota</taxon>
        <taxon>Peronosporomycetes</taxon>
        <taxon>Peronosporales</taxon>
        <taxon>Peronosporaceae</taxon>
        <taxon>Phytophthora</taxon>
    </lineage>
</organism>
<reference evidence="2 3" key="1">
    <citation type="journal article" date="2017" name="Genome Biol. Evol.">
        <title>Phytophthora megakarya and P. palmivora, closely related causal agents of cacao black pod rot, underwent increases in genome sizes and gene numbers by different mechanisms.</title>
        <authorList>
            <person name="Ali S.S."/>
            <person name="Shao J."/>
            <person name="Lary D.J."/>
            <person name="Kronmiller B."/>
            <person name="Shen D."/>
            <person name="Strem M.D."/>
            <person name="Amoako-Attah I."/>
            <person name="Akrofi A.Y."/>
            <person name="Begoude B.A."/>
            <person name="Ten Hoopen G.M."/>
            <person name="Coulibaly K."/>
            <person name="Kebe B.I."/>
            <person name="Melnick R.L."/>
            <person name="Guiltinan M.J."/>
            <person name="Tyler B.M."/>
            <person name="Meinhardt L.W."/>
            <person name="Bailey B.A."/>
        </authorList>
    </citation>
    <scope>NUCLEOTIDE SEQUENCE [LARGE SCALE GENOMIC DNA]</scope>
    <source>
        <strain evidence="3">sbr112.9</strain>
    </source>
</reference>
<comment type="caution">
    <text evidence="2">The sequence shown here is derived from an EMBL/GenBank/DDBJ whole genome shotgun (WGS) entry which is preliminary data.</text>
</comment>
<feature type="region of interest" description="Disordered" evidence="1">
    <location>
        <begin position="44"/>
        <end position="87"/>
    </location>
</feature>
<sequence length="126" mass="14790">MQGSFELYAVKLKISLTHLNSWAKKREYTNYVFVRQHLNATTFSQEQNMKKQQDQPEKSRQCCRSTYKIKGNQNLGRSSRKQGGKRNDSGGTFAYWNCHQTGDIQFVHALDMMIVSLRRNFPHAWQ</sequence>
<feature type="compositionally biased region" description="Basic and acidic residues" evidence="1">
    <location>
        <begin position="48"/>
        <end position="60"/>
    </location>
</feature>
<dbReference type="Proteomes" id="UP000237271">
    <property type="component" value="Unassembled WGS sequence"/>
</dbReference>